<dbReference type="AlphaFoldDB" id="A0A3S1B0E8"/>
<organism evidence="2 3">
    <name type="scientific">Elysia chlorotica</name>
    <name type="common">Eastern emerald elysia</name>
    <name type="synonym">Sea slug</name>
    <dbReference type="NCBI Taxonomy" id="188477"/>
    <lineage>
        <taxon>Eukaryota</taxon>
        <taxon>Metazoa</taxon>
        <taxon>Spiralia</taxon>
        <taxon>Lophotrochozoa</taxon>
        <taxon>Mollusca</taxon>
        <taxon>Gastropoda</taxon>
        <taxon>Heterobranchia</taxon>
        <taxon>Euthyneura</taxon>
        <taxon>Panpulmonata</taxon>
        <taxon>Sacoglossa</taxon>
        <taxon>Placobranchoidea</taxon>
        <taxon>Plakobranchidae</taxon>
        <taxon>Elysia</taxon>
    </lineage>
</organism>
<keyword evidence="3" id="KW-1185">Reference proteome</keyword>
<name>A0A3S1B0E8_ELYCH</name>
<feature type="transmembrane region" description="Helical" evidence="1">
    <location>
        <begin position="57"/>
        <end position="81"/>
    </location>
</feature>
<protein>
    <submittedName>
        <fullName evidence="2">Uncharacterized protein</fullName>
    </submittedName>
</protein>
<keyword evidence="1" id="KW-0812">Transmembrane</keyword>
<comment type="caution">
    <text evidence="2">The sequence shown here is derived from an EMBL/GenBank/DDBJ whole genome shotgun (WGS) entry which is preliminary data.</text>
</comment>
<dbReference type="EMBL" id="RQTK01000629">
    <property type="protein sequence ID" value="RUS76858.1"/>
    <property type="molecule type" value="Genomic_DNA"/>
</dbReference>
<evidence type="ECO:0000256" key="1">
    <source>
        <dbReference type="SAM" id="Phobius"/>
    </source>
</evidence>
<gene>
    <name evidence="2" type="ORF">EGW08_015391</name>
</gene>
<evidence type="ECO:0000313" key="3">
    <source>
        <dbReference type="Proteomes" id="UP000271974"/>
    </source>
</evidence>
<dbReference type="Proteomes" id="UP000271974">
    <property type="component" value="Unassembled WGS sequence"/>
</dbReference>
<keyword evidence="1" id="KW-1133">Transmembrane helix</keyword>
<proteinExistence type="predicted"/>
<evidence type="ECO:0000313" key="2">
    <source>
        <dbReference type="EMBL" id="RUS76858.1"/>
    </source>
</evidence>
<keyword evidence="1" id="KW-0472">Membrane</keyword>
<feature type="transmembrane region" description="Helical" evidence="1">
    <location>
        <begin position="27"/>
        <end position="45"/>
    </location>
</feature>
<accession>A0A3S1B0E8</accession>
<reference evidence="2 3" key="1">
    <citation type="submission" date="2019-01" db="EMBL/GenBank/DDBJ databases">
        <title>A draft genome assembly of the solar-powered sea slug Elysia chlorotica.</title>
        <authorList>
            <person name="Cai H."/>
            <person name="Li Q."/>
            <person name="Fang X."/>
            <person name="Li J."/>
            <person name="Curtis N.E."/>
            <person name="Altenburger A."/>
            <person name="Shibata T."/>
            <person name="Feng M."/>
            <person name="Maeda T."/>
            <person name="Schwartz J.A."/>
            <person name="Shigenobu S."/>
            <person name="Lundholm N."/>
            <person name="Nishiyama T."/>
            <person name="Yang H."/>
            <person name="Hasebe M."/>
            <person name="Li S."/>
            <person name="Pierce S.K."/>
            <person name="Wang J."/>
        </authorList>
    </citation>
    <scope>NUCLEOTIDE SEQUENCE [LARGE SCALE GENOMIC DNA]</scope>
    <source>
        <strain evidence="2">EC2010</strain>
        <tissue evidence="2">Whole organism of an adult</tissue>
    </source>
</reference>
<sequence>MPRFTRHNATSEHPHALKFGCIGTQPLFYSIANFLFVFLNMYTMYKFVLTDIELCKFNVGFFFIPEKIICNLFDWGVFLLLIEQNQRSRRRCKDCVILS</sequence>